<keyword evidence="8" id="KW-1185">Reference proteome</keyword>
<dbReference type="Pfam" id="PF19737">
    <property type="entry name" value="FKTN_N"/>
    <property type="match status" value="1"/>
</dbReference>
<protein>
    <submittedName>
        <fullName evidence="7">FKTN-like protein</fullName>
    </submittedName>
</protein>
<dbReference type="PANTHER" id="PTHR15407">
    <property type="entry name" value="FUKUTIN-RELATED"/>
    <property type="match status" value="1"/>
</dbReference>
<feature type="domain" description="LicD/FKTN/FKRP nucleotidyltransferase" evidence="5">
    <location>
        <begin position="334"/>
        <end position="372"/>
    </location>
</feature>
<sequence>MFTLIARPRQHERRPAVCGVGNDVEQYCETVADYSHQVQQRRAVQLYRRPHCQERLYVGIRYSTLTNPKSFFLYGKVYLRDIGIGIVTTTEACARLLKFTHGRHCDSLGNERQKKDELLVSFTQMQRLMKLTTALHVNLFVVDPDLLSAGDKWPARLREGLVRSVTLGHLHSSEAVRLDRYRAHFETLGFKYYTTSTFDPGSKTHLPAHHFLCGTRLTVHIVEWFNRTKDTVWHSEVRWRHPPPLNTCVLDDRHFYQHPGLYDNFHISKVDKYYVPNPAEKFLQDIPDSNLVECNLTRADQFFRKNPPDSAEQAKLFQRNARQIIARAKLYLDELGIPFWLSSGTCLGWFRQCSIITYSQDVDLAIFIRDFKPELIPTFERGGFFLKHVFGKEGNITWNGGTHHETGQKYKYLFPTFNLCWTVFLDLKVRVPCPPQPYIEANYGQNWLEPVTHWEWNKSPPNVRENGVWPKEEWDEVIQVF</sequence>
<evidence type="ECO:0000259" key="6">
    <source>
        <dbReference type="Pfam" id="PF19737"/>
    </source>
</evidence>
<reference evidence="7" key="1">
    <citation type="submission" date="2022-11" db="EMBL/GenBank/DDBJ databases">
        <title>Centuries of genome instability and evolution in soft-shell clam transmissible cancer (bioRxiv).</title>
        <authorList>
            <person name="Hart S.F.M."/>
            <person name="Yonemitsu M.A."/>
            <person name="Giersch R.M."/>
            <person name="Beal B.F."/>
            <person name="Arriagada G."/>
            <person name="Davis B.W."/>
            <person name="Ostrander E.A."/>
            <person name="Goff S.P."/>
            <person name="Metzger M.J."/>
        </authorList>
    </citation>
    <scope>NUCLEOTIDE SEQUENCE</scope>
    <source>
        <strain evidence="7">MELC-2E11</strain>
        <tissue evidence="7">Siphon/mantle</tissue>
    </source>
</reference>
<dbReference type="Proteomes" id="UP001164746">
    <property type="component" value="Chromosome 13"/>
</dbReference>
<comment type="subcellular location">
    <subcellularLocation>
        <location evidence="1">Membrane</location>
        <topology evidence="1">Single-pass membrane protein</topology>
    </subcellularLocation>
</comment>
<keyword evidence="2" id="KW-0812">Transmembrane</keyword>
<evidence type="ECO:0000256" key="1">
    <source>
        <dbReference type="ARBA" id="ARBA00004167"/>
    </source>
</evidence>
<keyword evidence="4" id="KW-0472">Membrane</keyword>
<organism evidence="7 8">
    <name type="scientific">Mya arenaria</name>
    <name type="common">Soft-shell clam</name>
    <dbReference type="NCBI Taxonomy" id="6604"/>
    <lineage>
        <taxon>Eukaryota</taxon>
        <taxon>Metazoa</taxon>
        <taxon>Spiralia</taxon>
        <taxon>Lophotrochozoa</taxon>
        <taxon>Mollusca</taxon>
        <taxon>Bivalvia</taxon>
        <taxon>Autobranchia</taxon>
        <taxon>Heteroconchia</taxon>
        <taxon>Euheterodonta</taxon>
        <taxon>Imparidentia</taxon>
        <taxon>Neoheterodontei</taxon>
        <taxon>Myida</taxon>
        <taxon>Myoidea</taxon>
        <taxon>Myidae</taxon>
        <taxon>Mya</taxon>
    </lineage>
</organism>
<dbReference type="InterPro" id="IPR009644">
    <property type="entry name" value="FKTN/MNN4/W02B3.4-1"/>
</dbReference>
<dbReference type="PANTHER" id="PTHR15407:SF28">
    <property type="entry name" value="RIBITOL-5-PHOSPHATE TRANSFERASE FKTN"/>
    <property type="match status" value="1"/>
</dbReference>
<proteinExistence type="predicted"/>
<dbReference type="EMBL" id="CP111024">
    <property type="protein sequence ID" value="WAR23470.1"/>
    <property type="molecule type" value="Genomic_DNA"/>
</dbReference>
<evidence type="ECO:0000313" key="8">
    <source>
        <dbReference type="Proteomes" id="UP001164746"/>
    </source>
</evidence>
<dbReference type="InterPro" id="IPR045587">
    <property type="entry name" value="FKTN_N"/>
</dbReference>
<evidence type="ECO:0000259" key="5">
    <source>
        <dbReference type="Pfam" id="PF04991"/>
    </source>
</evidence>
<gene>
    <name evidence="7" type="ORF">MAR_037139</name>
</gene>
<evidence type="ECO:0000256" key="2">
    <source>
        <dbReference type="ARBA" id="ARBA00022692"/>
    </source>
</evidence>
<name>A0ABY7FMM0_MYAAR</name>
<evidence type="ECO:0000256" key="4">
    <source>
        <dbReference type="ARBA" id="ARBA00023136"/>
    </source>
</evidence>
<evidence type="ECO:0000256" key="3">
    <source>
        <dbReference type="ARBA" id="ARBA00022989"/>
    </source>
</evidence>
<evidence type="ECO:0000313" key="7">
    <source>
        <dbReference type="EMBL" id="WAR23470.1"/>
    </source>
</evidence>
<dbReference type="Pfam" id="PF04991">
    <property type="entry name" value="LicD"/>
    <property type="match status" value="1"/>
</dbReference>
<feature type="domain" description="Ribitol-5-phosphate transferase FKTN N-terminal" evidence="6">
    <location>
        <begin position="198"/>
        <end position="321"/>
    </location>
</feature>
<dbReference type="InterPro" id="IPR007074">
    <property type="entry name" value="LicD/FKTN/FKRP_NTP_transf"/>
</dbReference>
<accession>A0ABY7FMM0</accession>
<keyword evidence="3" id="KW-1133">Transmembrane helix</keyword>